<dbReference type="GO" id="GO:0022857">
    <property type="term" value="F:transmembrane transporter activity"/>
    <property type="evidence" value="ECO:0007669"/>
    <property type="project" value="InterPro"/>
</dbReference>
<accession>A0A9D1KZ03</accession>
<evidence type="ECO:0000256" key="6">
    <source>
        <dbReference type="ARBA" id="ARBA00023136"/>
    </source>
</evidence>
<evidence type="ECO:0000256" key="5">
    <source>
        <dbReference type="ARBA" id="ARBA00022989"/>
    </source>
</evidence>
<evidence type="ECO:0000313" key="9">
    <source>
        <dbReference type="EMBL" id="HIU10095.1"/>
    </source>
</evidence>
<dbReference type="Pfam" id="PF07690">
    <property type="entry name" value="MFS_1"/>
    <property type="match status" value="1"/>
</dbReference>
<dbReference type="PANTHER" id="PTHR42688:SF1">
    <property type="entry name" value="BLR5212 PROTEIN"/>
    <property type="match status" value="1"/>
</dbReference>
<dbReference type="InterPro" id="IPR020846">
    <property type="entry name" value="MFS_dom"/>
</dbReference>
<feature type="transmembrane region" description="Helical" evidence="7">
    <location>
        <begin position="40"/>
        <end position="59"/>
    </location>
</feature>
<sequence length="417" mass="44691">MKTKNKEKKLSQAMAFILLFGIVSLFSDMTHEGGSSIRGAYLSLLGASAGAIGFVSGLGEMIGYSMRYVFGKLTDKTKQYWLMVILGYVLDIVAVPALALVGEHGWVAACGLLIIQRMGKAIKKPAKDTVMSFAATQEGVGKSFGIQEVLDQIGAFLGPVLLYLVMLFRTEGSTFQVYSTCFAVLAIPGAITLILLLVTKHEFPNPEQFEPEPKEYVPFKMKREFILYIAGISLFAFGFIDYSLIIMHVSNTFTFLSAGLAETSSLVTTGTLPLLYAGAMLVDAVAALIFGLLYDKNGVKVLVLSTLISTPFAILVFGSNTVPVLLVGIALWGVGMGAQGSILKAAVTTMVPKASRATGYGIFECAFGVFWFLGSWLLGVLYDISIPAMIAVSVIAQLAAIPLYLASAKLTKDHSCV</sequence>
<evidence type="ECO:0000256" key="7">
    <source>
        <dbReference type="SAM" id="Phobius"/>
    </source>
</evidence>
<evidence type="ECO:0000259" key="8">
    <source>
        <dbReference type="PROSITE" id="PS50850"/>
    </source>
</evidence>
<dbReference type="AlphaFoldDB" id="A0A9D1KZ03"/>
<dbReference type="PROSITE" id="PS50850">
    <property type="entry name" value="MFS"/>
    <property type="match status" value="1"/>
</dbReference>
<dbReference type="PANTHER" id="PTHR42688">
    <property type="entry name" value="CONSERVED PROTEIN"/>
    <property type="match status" value="1"/>
</dbReference>
<keyword evidence="2" id="KW-0813">Transport</keyword>
<comment type="caution">
    <text evidence="9">The sequence shown here is derived from an EMBL/GenBank/DDBJ whole genome shotgun (WGS) entry which is preliminary data.</text>
</comment>
<dbReference type="GO" id="GO:0005886">
    <property type="term" value="C:plasma membrane"/>
    <property type="evidence" value="ECO:0007669"/>
    <property type="project" value="UniProtKB-SubCell"/>
</dbReference>
<keyword evidence="3" id="KW-1003">Cell membrane</keyword>
<dbReference type="CDD" id="cd17370">
    <property type="entry name" value="MFS_MJ1317_like"/>
    <property type="match status" value="1"/>
</dbReference>
<evidence type="ECO:0000256" key="4">
    <source>
        <dbReference type="ARBA" id="ARBA00022692"/>
    </source>
</evidence>
<organism evidence="9 10">
    <name type="scientific">Candidatus Avidehalobacter gallistercoris</name>
    <dbReference type="NCBI Taxonomy" id="2840694"/>
    <lineage>
        <taxon>Bacteria</taxon>
        <taxon>Bacillati</taxon>
        <taxon>Bacillota</taxon>
        <taxon>Clostridia</taxon>
        <taxon>Eubacteriales</taxon>
        <taxon>Peptococcaceae</taxon>
        <taxon>Peptococcaceae incertae sedis</taxon>
        <taxon>Candidatus Avidehalobacter</taxon>
    </lineage>
</organism>
<dbReference type="InterPro" id="IPR036259">
    <property type="entry name" value="MFS_trans_sf"/>
</dbReference>
<protein>
    <submittedName>
        <fullName evidence="9">MFS transporter</fullName>
    </submittedName>
</protein>
<dbReference type="InterPro" id="IPR011701">
    <property type="entry name" value="MFS"/>
</dbReference>
<name>A0A9D1KZ03_9FIRM</name>
<reference evidence="9" key="1">
    <citation type="submission" date="2020-10" db="EMBL/GenBank/DDBJ databases">
        <authorList>
            <person name="Gilroy R."/>
        </authorList>
    </citation>
    <scope>NUCLEOTIDE SEQUENCE</scope>
    <source>
        <strain evidence="9">2830</strain>
    </source>
</reference>
<feature type="transmembrane region" description="Helical" evidence="7">
    <location>
        <begin position="225"/>
        <end position="247"/>
    </location>
</feature>
<feature type="transmembrane region" description="Helical" evidence="7">
    <location>
        <begin position="175"/>
        <end position="198"/>
    </location>
</feature>
<feature type="transmembrane region" description="Helical" evidence="7">
    <location>
        <begin position="80"/>
        <end position="99"/>
    </location>
</feature>
<reference evidence="9" key="2">
    <citation type="journal article" date="2021" name="PeerJ">
        <title>Extensive microbial diversity within the chicken gut microbiome revealed by metagenomics and culture.</title>
        <authorList>
            <person name="Gilroy R."/>
            <person name="Ravi A."/>
            <person name="Getino M."/>
            <person name="Pursley I."/>
            <person name="Horton D.L."/>
            <person name="Alikhan N.F."/>
            <person name="Baker D."/>
            <person name="Gharbi K."/>
            <person name="Hall N."/>
            <person name="Watson M."/>
            <person name="Adriaenssens E.M."/>
            <person name="Foster-Nyarko E."/>
            <person name="Jarju S."/>
            <person name="Secka A."/>
            <person name="Antonio M."/>
            <person name="Oren A."/>
            <person name="Chaudhuri R.R."/>
            <person name="La Ragione R."/>
            <person name="Hildebrand F."/>
            <person name="Pallen M.J."/>
        </authorList>
    </citation>
    <scope>NUCLEOTIDE SEQUENCE</scope>
    <source>
        <strain evidence="9">2830</strain>
    </source>
</reference>
<keyword evidence="6 7" id="KW-0472">Membrane</keyword>
<feature type="transmembrane region" description="Helical" evidence="7">
    <location>
        <begin position="301"/>
        <end position="318"/>
    </location>
</feature>
<evidence type="ECO:0000256" key="1">
    <source>
        <dbReference type="ARBA" id="ARBA00004651"/>
    </source>
</evidence>
<dbReference type="Proteomes" id="UP000824124">
    <property type="component" value="Unassembled WGS sequence"/>
</dbReference>
<keyword evidence="5 7" id="KW-1133">Transmembrane helix</keyword>
<evidence type="ECO:0000256" key="3">
    <source>
        <dbReference type="ARBA" id="ARBA00022475"/>
    </source>
</evidence>
<feature type="transmembrane region" description="Helical" evidence="7">
    <location>
        <begin position="359"/>
        <end position="378"/>
    </location>
</feature>
<gene>
    <name evidence="9" type="ORF">IAB00_02440</name>
</gene>
<evidence type="ECO:0000313" key="10">
    <source>
        <dbReference type="Proteomes" id="UP000824124"/>
    </source>
</evidence>
<proteinExistence type="predicted"/>
<feature type="transmembrane region" description="Helical" evidence="7">
    <location>
        <begin position="384"/>
        <end position="405"/>
    </location>
</feature>
<comment type="subcellular location">
    <subcellularLocation>
        <location evidence="1">Cell membrane</location>
        <topology evidence="1">Multi-pass membrane protein</topology>
    </subcellularLocation>
</comment>
<feature type="transmembrane region" description="Helical" evidence="7">
    <location>
        <begin position="274"/>
        <end position="294"/>
    </location>
</feature>
<feature type="transmembrane region" description="Helical" evidence="7">
    <location>
        <begin position="324"/>
        <end position="347"/>
    </location>
</feature>
<evidence type="ECO:0000256" key="2">
    <source>
        <dbReference type="ARBA" id="ARBA00022448"/>
    </source>
</evidence>
<dbReference type="EMBL" id="DVMH01000015">
    <property type="protein sequence ID" value="HIU10095.1"/>
    <property type="molecule type" value="Genomic_DNA"/>
</dbReference>
<dbReference type="Gene3D" id="1.20.1250.20">
    <property type="entry name" value="MFS general substrate transporter like domains"/>
    <property type="match status" value="2"/>
</dbReference>
<keyword evidence="4 7" id="KW-0812">Transmembrane</keyword>
<dbReference type="InterPro" id="IPR052425">
    <property type="entry name" value="Uncharacterized_MFS-type"/>
</dbReference>
<dbReference type="SUPFAM" id="SSF103473">
    <property type="entry name" value="MFS general substrate transporter"/>
    <property type="match status" value="1"/>
</dbReference>
<feature type="domain" description="Major facilitator superfamily (MFS) profile" evidence="8">
    <location>
        <begin position="14"/>
        <end position="411"/>
    </location>
</feature>